<comment type="caution">
    <text evidence="1">The sequence shown here is derived from an EMBL/GenBank/DDBJ whole genome shotgun (WGS) entry which is preliminary data.</text>
</comment>
<keyword evidence="2" id="KW-1185">Reference proteome</keyword>
<name>A0ABT5SMQ6_9PSEU</name>
<accession>A0ABT5SMQ6</accession>
<dbReference type="Proteomes" id="UP001300763">
    <property type="component" value="Unassembled WGS sequence"/>
</dbReference>
<evidence type="ECO:0000313" key="1">
    <source>
        <dbReference type="EMBL" id="MDD7964124.1"/>
    </source>
</evidence>
<gene>
    <name evidence="1" type="ORF">PGB27_02070</name>
</gene>
<dbReference type="EMBL" id="JAQZAO010000001">
    <property type="protein sequence ID" value="MDD7964124.1"/>
    <property type="molecule type" value="Genomic_DNA"/>
</dbReference>
<sequence length="74" mass="7696">MRPADRADVARRPSAALAAVVLPGVLPSVLPGVAPLGRLLLERVVEQAFQALDAPVGPATVEHDRFVGDTCLGE</sequence>
<evidence type="ECO:0000313" key="2">
    <source>
        <dbReference type="Proteomes" id="UP001300763"/>
    </source>
</evidence>
<dbReference type="RefSeq" id="WP_274198669.1">
    <property type="nucleotide sequence ID" value="NZ_JAQZAO010000001.1"/>
</dbReference>
<reference evidence="1 2" key="1">
    <citation type="submission" date="2023-02" db="EMBL/GenBank/DDBJ databases">
        <title>Genome sequencing required for Actinomycetospora new species description.</title>
        <authorList>
            <person name="Saimee Y."/>
            <person name="Duangmal K."/>
        </authorList>
    </citation>
    <scope>NUCLEOTIDE SEQUENCE [LARGE SCALE GENOMIC DNA]</scope>
    <source>
        <strain evidence="1 2">DW7H6</strain>
    </source>
</reference>
<organism evidence="1 2">
    <name type="scientific">Actinomycetospora lemnae</name>
    <dbReference type="NCBI Taxonomy" id="3019891"/>
    <lineage>
        <taxon>Bacteria</taxon>
        <taxon>Bacillati</taxon>
        <taxon>Actinomycetota</taxon>
        <taxon>Actinomycetes</taxon>
        <taxon>Pseudonocardiales</taxon>
        <taxon>Pseudonocardiaceae</taxon>
        <taxon>Actinomycetospora</taxon>
    </lineage>
</organism>
<protein>
    <submittedName>
        <fullName evidence="1">Uncharacterized protein</fullName>
    </submittedName>
</protein>
<proteinExistence type="predicted"/>